<dbReference type="GO" id="GO:0004030">
    <property type="term" value="F:aldehyde dehydrogenase [NAD(P)+] activity"/>
    <property type="evidence" value="ECO:0007669"/>
    <property type="project" value="InterPro"/>
</dbReference>
<name>A0A3B0RE79_9ZZZZ</name>
<dbReference type="InterPro" id="IPR016163">
    <property type="entry name" value="Ald_DH_C"/>
</dbReference>
<feature type="domain" description="Aldehyde dehydrogenase" evidence="4">
    <location>
        <begin position="2"/>
        <end position="450"/>
    </location>
</feature>
<dbReference type="EC" id="1.2.1.24" evidence="5"/>
<evidence type="ECO:0000313" key="5">
    <source>
        <dbReference type="EMBL" id="VAV90289.1"/>
    </source>
</evidence>
<dbReference type="PANTHER" id="PTHR43217:SF1">
    <property type="entry name" value="SUCCINATE SEMIALDEHYDE DEHYDROGENASE [NAD(P)+] SAD"/>
    <property type="match status" value="1"/>
</dbReference>
<gene>
    <name evidence="5" type="ORF">MNBD_ACTINO01-1699</name>
</gene>
<dbReference type="EMBL" id="UOEI01000035">
    <property type="protein sequence ID" value="VAV90289.1"/>
    <property type="molecule type" value="Genomic_DNA"/>
</dbReference>
<dbReference type="InterPro" id="IPR047110">
    <property type="entry name" value="GABD/Sad-like"/>
</dbReference>
<proteinExistence type="inferred from homology"/>
<evidence type="ECO:0000256" key="3">
    <source>
        <dbReference type="ARBA" id="ARBA00023002"/>
    </source>
</evidence>
<dbReference type="AlphaFoldDB" id="A0A3B0RE79"/>
<organism evidence="5">
    <name type="scientific">hydrothermal vent metagenome</name>
    <dbReference type="NCBI Taxonomy" id="652676"/>
    <lineage>
        <taxon>unclassified sequences</taxon>
        <taxon>metagenomes</taxon>
        <taxon>ecological metagenomes</taxon>
    </lineage>
</organism>
<dbReference type="InterPro" id="IPR016160">
    <property type="entry name" value="Ald_DH_CS_CYS"/>
</dbReference>
<evidence type="ECO:0000259" key="4">
    <source>
        <dbReference type="Pfam" id="PF00171"/>
    </source>
</evidence>
<keyword evidence="3 5" id="KW-0560">Oxidoreductase</keyword>
<sequence>MQSVDPTSGEVFATYAETTGAEAAHHLDTARRLQEEWATTPLNVRREHMARLADVLDSRRDELAELMAREMGKPVSQGRAEADKCAWVCRYYADEAEAIIADQPIEAGRTKSYVAYRPLGVILAVMPWNFPLWQVLRFAAPALMAGNGGILKHASNVMGCAIAIDEMIVEAGFPDGLFRTLVVPSSRVAGIIEHDAIAAVTLTGSDLAGRAVASKAGQELKKTVLELGGSDAYLILEDADLDLAVQACTTGRLLNGGQSCIAAKRFIVLDSVAEEFTARLQEAMESYQMGNPLEEETQIGPMARTDLRNELHDQVQRSIAAGARLVTGGTVPEGPGAFYPPTILTNVSHGMPVYHEETFGPVASIIIVADEEDAIAVANDSIFGLGGAVFTRDEARGERIARDRIAAGSCFVNAFVASDPRLPFGGIKTSGYGRELSHIGMREFMNVKTVVVA</sequence>
<dbReference type="PANTHER" id="PTHR43217">
    <property type="entry name" value="SUCCINATE SEMIALDEHYDE DEHYDROGENASE [NAD(P)+] SAD"/>
    <property type="match status" value="1"/>
</dbReference>
<dbReference type="CDD" id="cd07100">
    <property type="entry name" value="ALDH_SSADH1_GabD1"/>
    <property type="match status" value="1"/>
</dbReference>
<reference evidence="5" key="1">
    <citation type="submission" date="2018-06" db="EMBL/GenBank/DDBJ databases">
        <authorList>
            <person name="Zhirakovskaya E."/>
        </authorList>
    </citation>
    <scope>NUCLEOTIDE SEQUENCE</scope>
</reference>
<dbReference type="FunFam" id="3.40.605.10:FF:000012">
    <property type="entry name" value="NAD-dependent succinate-semialdehyde dehydrogenase"/>
    <property type="match status" value="1"/>
</dbReference>
<dbReference type="GO" id="GO:0004777">
    <property type="term" value="F:succinate-semialdehyde dehydrogenase (NAD+) activity"/>
    <property type="evidence" value="ECO:0007669"/>
    <property type="project" value="UniProtKB-EC"/>
</dbReference>
<dbReference type="InterPro" id="IPR015590">
    <property type="entry name" value="Aldehyde_DH_dom"/>
</dbReference>
<dbReference type="EC" id="1.2.1.79" evidence="5"/>
<dbReference type="InterPro" id="IPR016162">
    <property type="entry name" value="Ald_DH_N"/>
</dbReference>
<accession>A0A3B0RE79</accession>
<dbReference type="Gene3D" id="3.40.605.10">
    <property type="entry name" value="Aldehyde Dehydrogenase, Chain A, domain 1"/>
    <property type="match status" value="1"/>
</dbReference>
<dbReference type="Pfam" id="PF00171">
    <property type="entry name" value="Aldedh"/>
    <property type="match status" value="1"/>
</dbReference>
<dbReference type="InterPro" id="IPR044148">
    <property type="entry name" value="ALDH_GabD1-like"/>
</dbReference>
<comment type="similarity">
    <text evidence="1">Belongs to the aldehyde dehydrogenase family.</text>
</comment>
<evidence type="ECO:0000256" key="1">
    <source>
        <dbReference type="ARBA" id="ARBA00009986"/>
    </source>
</evidence>
<dbReference type="PROSITE" id="PS00070">
    <property type="entry name" value="ALDEHYDE_DEHYDR_CYS"/>
    <property type="match status" value="1"/>
</dbReference>
<dbReference type="InterPro" id="IPR016161">
    <property type="entry name" value="Ald_DH/histidinol_DH"/>
</dbReference>
<dbReference type="FunFam" id="3.40.309.10:FF:000010">
    <property type="entry name" value="Gamma-aminobutyraldehyde dehydrogenase"/>
    <property type="match status" value="1"/>
</dbReference>
<keyword evidence="2" id="KW-0521">NADP</keyword>
<protein>
    <submittedName>
        <fullName evidence="5">Succinate-semialdehyde dehydrogenase [NAD] Succinate-semialdehyde dehydrogenase [NADP+]</fullName>
        <ecNumber evidence="5">1.2.1.24</ecNumber>
        <ecNumber evidence="5">1.2.1.79</ecNumber>
    </submittedName>
</protein>
<dbReference type="SUPFAM" id="SSF53720">
    <property type="entry name" value="ALDH-like"/>
    <property type="match status" value="1"/>
</dbReference>
<dbReference type="GO" id="GO:0036243">
    <property type="term" value="F:succinate-semialdehyde dehydrogenase (NADP+) activity"/>
    <property type="evidence" value="ECO:0007669"/>
    <property type="project" value="UniProtKB-EC"/>
</dbReference>
<evidence type="ECO:0000256" key="2">
    <source>
        <dbReference type="ARBA" id="ARBA00022857"/>
    </source>
</evidence>
<dbReference type="Gene3D" id="3.40.309.10">
    <property type="entry name" value="Aldehyde Dehydrogenase, Chain A, domain 2"/>
    <property type="match status" value="1"/>
</dbReference>